<dbReference type="EMBL" id="JOJR01000004">
    <property type="protein sequence ID" value="RCN52999.1"/>
    <property type="molecule type" value="Genomic_DNA"/>
</dbReference>
<sequence length="101" mass="11560">MKCLLVVLLCVSVAYCVNDEMVQVLMTNAERCNTPTHLPGPQCMAMVRRYTYNKAKKQCEEFIYGGCRPSPNNFETMEECKETCMKQYAMPPTNADLFNTQ</sequence>
<feature type="signal peptide" evidence="3">
    <location>
        <begin position="1"/>
        <end position="16"/>
    </location>
</feature>
<feature type="chain" id="PRO_5017008497" evidence="3">
    <location>
        <begin position="17"/>
        <end position="101"/>
    </location>
</feature>
<organism evidence="5 6">
    <name type="scientific">Ancylostoma caninum</name>
    <name type="common">Dog hookworm</name>
    <dbReference type="NCBI Taxonomy" id="29170"/>
    <lineage>
        <taxon>Eukaryota</taxon>
        <taxon>Metazoa</taxon>
        <taxon>Ecdysozoa</taxon>
        <taxon>Nematoda</taxon>
        <taxon>Chromadorea</taxon>
        <taxon>Rhabditida</taxon>
        <taxon>Rhabditina</taxon>
        <taxon>Rhabditomorpha</taxon>
        <taxon>Strongyloidea</taxon>
        <taxon>Ancylostomatidae</taxon>
        <taxon>Ancylostomatinae</taxon>
        <taxon>Ancylostoma</taxon>
    </lineage>
</organism>
<dbReference type="PROSITE" id="PS50279">
    <property type="entry name" value="BPTI_KUNITZ_2"/>
    <property type="match status" value="1"/>
</dbReference>
<dbReference type="CDD" id="cd00109">
    <property type="entry name" value="Kunitz-type"/>
    <property type="match status" value="1"/>
</dbReference>
<dbReference type="InterPro" id="IPR036880">
    <property type="entry name" value="Kunitz_BPTI_sf"/>
</dbReference>
<dbReference type="Proteomes" id="UP000252519">
    <property type="component" value="Unassembled WGS sequence"/>
</dbReference>
<accession>A0A368HBL0</accession>
<evidence type="ECO:0000313" key="5">
    <source>
        <dbReference type="EMBL" id="RCN52999.1"/>
    </source>
</evidence>
<dbReference type="Pfam" id="PF00014">
    <property type="entry name" value="Kunitz_BPTI"/>
    <property type="match status" value="1"/>
</dbReference>
<dbReference type="SMART" id="SM00131">
    <property type="entry name" value="KU"/>
    <property type="match status" value="1"/>
</dbReference>
<feature type="domain" description="BPTI/Kunitz inhibitor" evidence="4">
    <location>
        <begin position="32"/>
        <end position="84"/>
    </location>
</feature>
<evidence type="ECO:0000256" key="2">
    <source>
        <dbReference type="ARBA" id="ARBA00022900"/>
    </source>
</evidence>
<dbReference type="OrthoDB" id="6775666at2759"/>
<evidence type="ECO:0000256" key="1">
    <source>
        <dbReference type="ARBA" id="ARBA00022690"/>
    </source>
</evidence>
<dbReference type="GO" id="GO:0005615">
    <property type="term" value="C:extracellular space"/>
    <property type="evidence" value="ECO:0007669"/>
    <property type="project" value="TreeGrafter"/>
</dbReference>
<dbReference type="InterPro" id="IPR050098">
    <property type="entry name" value="TFPI/VKTCI-like"/>
</dbReference>
<dbReference type="InterPro" id="IPR020901">
    <property type="entry name" value="Prtase_inh_Kunz-CS"/>
</dbReference>
<keyword evidence="2" id="KW-0722">Serine protease inhibitor</keyword>
<dbReference type="PROSITE" id="PS00280">
    <property type="entry name" value="BPTI_KUNITZ_1"/>
    <property type="match status" value="1"/>
</dbReference>
<keyword evidence="3" id="KW-0732">Signal</keyword>
<dbReference type="SUPFAM" id="SSF57362">
    <property type="entry name" value="BPTI-like"/>
    <property type="match status" value="1"/>
</dbReference>
<evidence type="ECO:0000313" key="6">
    <source>
        <dbReference type="Proteomes" id="UP000252519"/>
    </source>
</evidence>
<dbReference type="Gene3D" id="4.10.410.10">
    <property type="entry name" value="Pancreatic trypsin inhibitor Kunitz domain"/>
    <property type="match status" value="1"/>
</dbReference>
<name>A0A368HBL0_ANCCA</name>
<dbReference type="GO" id="GO:0004867">
    <property type="term" value="F:serine-type endopeptidase inhibitor activity"/>
    <property type="evidence" value="ECO:0007669"/>
    <property type="project" value="UniProtKB-KW"/>
</dbReference>
<evidence type="ECO:0000259" key="4">
    <source>
        <dbReference type="PROSITE" id="PS50279"/>
    </source>
</evidence>
<dbReference type="AlphaFoldDB" id="A0A368HBL0"/>
<dbReference type="PANTHER" id="PTHR10083">
    <property type="entry name" value="KUNITZ-TYPE PROTEASE INHIBITOR-RELATED"/>
    <property type="match status" value="1"/>
</dbReference>
<dbReference type="STRING" id="29170.A0A368HBL0"/>
<proteinExistence type="predicted"/>
<dbReference type="PANTHER" id="PTHR10083:SF373">
    <property type="entry name" value="SERINE PEPTIDASE INHIBITOR, KUNITZ TYPE, 2"/>
    <property type="match status" value="1"/>
</dbReference>
<keyword evidence="6" id="KW-1185">Reference proteome</keyword>
<protein>
    <submittedName>
        <fullName evidence="5">Kunitz/Bovine pancreatic trypsin inhibitor domain protein</fullName>
    </submittedName>
</protein>
<evidence type="ECO:0000256" key="3">
    <source>
        <dbReference type="SAM" id="SignalP"/>
    </source>
</evidence>
<keyword evidence="1" id="KW-0646">Protease inhibitor</keyword>
<reference evidence="5 6" key="1">
    <citation type="submission" date="2014-10" db="EMBL/GenBank/DDBJ databases">
        <title>Draft genome of the hookworm Ancylostoma caninum.</title>
        <authorList>
            <person name="Mitreva M."/>
        </authorList>
    </citation>
    <scope>NUCLEOTIDE SEQUENCE [LARGE SCALE GENOMIC DNA]</scope>
    <source>
        <strain evidence="5 6">Baltimore</strain>
    </source>
</reference>
<dbReference type="InterPro" id="IPR002223">
    <property type="entry name" value="Kunitz_BPTI"/>
</dbReference>
<gene>
    <name evidence="5" type="ORF">ANCCAN_00996</name>
</gene>
<comment type="caution">
    <text evidence="5">The sequence shown here is derived from an EMBL/GenBank/DDBJ whole genome shotgun (WGS) entry which is preliminary data.</text>
</comment>